<dbReference type="RefSeq" id="WP_189005851.1">
    <property type="nucleotide sequence ID" value="NZ_BMOD01000021.1"/>
</dbReference>
<keyword evidence="6 8" id="KW-1133">Transmembrane helix</keyword>
<feature type="transmembrane region" description="Helical" evidence="8">
    <location>
        <begin position="45"/>
        <end position="66"/>
    </location>
</feature>
<accession>A0ABQ2D8S6</accession>
<protein>
    <recommendedName>
        <fullName evidence="9">Major facilitator superfamily associated domain-containing protein</fullName>
    </recommendedName>
</protein>
<name>A0ABQ2D8S6_9DEIO</name>
<dbReference type="PANTHER" id="PTHR23522">
    <property type="entry name" value="BLL5896 PROTEIN"/>
    <property type="match status" value="1"/>
</dbReference>
<dbReference type="InterPro" id="IPR024989">
    <property type="entry name" value="MFS_assoc_dom"/>
</dbReference>
<feature type="transmembrane region" description="Helical" evidence="8">
    <location>
        <begin position="78"/>
        <end position="96"/>
    </location>
</feature>
<feature type="transmembrane region" description="Helical" evidence="8">
    <location>
        <begin position="209"/>
        <end position="229"/>
    </location>
</feature>
<evidence type="ECO:0000256" key="8">
    <source>
        <dbReference type="SAM" id="Phobius"/>
    </source>
</evidence>
<keyword evidence="2" id="KW-0813">Transport</keyword>
<proteinExistence type="predicted"/>
<dbReference type="EMBL" id="BMOD01000021">
    <property type="protein sequence ID" value="GGJ50160.1"/>
    <property type="molecule type" value="Genomic_DNA"/>
</dbReference>
<keyword evidence="3" id="KW-1003">Cell membrane</keyword>
<keyword evidence="11" id="KW-1185">Reference proteome</keyword>
<comment type="subcellular location">
    <subcellularLocation>
        <location evidence="1">Cell inner membrane</location>
        <topology evidence="1">Multi-pass membrane protein</topology>
    </subcellularLocation>
</comment>
<dbReference type="Gene3D" id="1.20.1250.20">
    <property type="entry name" value="MFS general substrate transporter like domains"/>
    <property type="match status" value="2"/>
</dbReference>
<keyword evidence="5 8" id="KW-0812">Transmembrane</keyword>
<sequence>MDRAGLTVQRMNLLLALRNVVFYSNFAAFALYVPLYARHFEVSTSVIGLGSLMTALASFVFSTFFLAKLVERLGDRRLHRFMWLASSLCVLLIFLLGKSTPFLYPIITGGLGAALMTLMPLNDIAATTTLNGVKPTYGLVRVAGSLSFMVTTLILGPLVDRLGHGVIPVWMISVTLLAQVLNNSVTFLKVQRDVATLQKPAPGTRRASLLMLLPVLATIILLSASHAAYNNFGSVLLEGLGLSGTQLSRVFAVAVVAESVAFFVADRFKLPFFPVAVLAAGLAIFRWWLWFSQPGYLVLILSQMFHSITFATMQLAFMKYSQTLGNQTRQLLISVYGGVGMQLFPGFTTFVLGFFIDRYNTQVFLLSMVLAGLSLTLAMLQVRKVQAASSQVVP</sequence>
<evidence type="ECO:0000256" key="7">
    <source>
        <dbReference type="ARBA" id="ARBA00023136"/>
    </source>
</evidence>
<feature type="transmembrane region" description="Helical" evidence="8">
    <location>
        <begin position="330"/>
        <end position="356"/>
    </location>
</feature>
<feature type="transmembrane region" description="Helical" evidence="8">
    <location>
        <begin position="362"/>
        <end position="380"/>
    </location>
</feature>
<keyword evidence="4" id="KW-0997">Cell inner membrane</keyword>
<gene>
    <name evidence="10" type="ORF">GCM10008938_40130</name>
</gene>
<evidence type="ECO:0000256" key="2">
    <source>
        <dbReference type="ARBA" id="ARBA00022448"/>
    </source>
</evidence>
<reference evidence="11" key="1">
    <citation type="journal article" date="2019" name="Int. J. Syst. Evol. Microbiol.">
        <title>The Global Catalogue of Microorganisms (GCM) 10K type strain sequencing project: providing services to taxonomists for standard genome sequencing and annotation.</title>
        <authorList>
            <consortium name="The Broad Institute Genomics Platform"/>
            <consortium name="The Broad Institute Genome Sequencing Center for Infectious Disease"/>
            <person name="Wu L."/>
            <person name="Ma J."/>
        </authorList>
    </citation>
    <scope>NUCLEOTIDE SEQUENCE [LARGE SCALE GENOMIC DNA]</scope>
    <source>
        <strain evidence="11">JCM 14370</strain>
    </source>
</reference>
<dbReference type="Pfam" id="PF12832">
    <property type="entry name" value="MFS_1_like"/>
    <property type="match status" value="1"/>
</dbReference>
<dbReference type="SUPFAM" id="SSF103473">
    <property type="entry name" value="MFS general substrate transporter"/>
    <property type="match status" value="1"/>
</dbReference>
<keyword evidence="7 8" id="KW-0472">Membrane</keyword>
<evidence type="ECO:0000313" key="10">
    <source>
        <dbReference type="EMBL" id="GGJ50160.1"/>
    </source>
</evidence>
<evidence type="ECO:0000256" key="5">
    <source>
        <dbReference type="ARBA" id="ARBA00022692"/>
    </source>
</evidence>
<dbReference type="InterPro" id="IPR036259">
    <property type="entry name" value="MFS_trans_sf"/>
</dbReference>
<feature type="transmembrane region" description="Helical" evidence="8">
    <location>
        <begin position="12"/>
        <end position="33"/>
    </location>
</feature>
<evidence type="ECO:0000313" key="11">
    <source>
        <dbReference type="Proteomes" id="UP000632222"/>
    </source>
</evidence>
<comment type="caution">
    <text evidence="10">The sequence shown here is derived from an EMBL/GenBank/DDBJ whole genome shotgun (WGS) entry which is preliminary data.</text>
</comment>
<dbReference type="PANTHER" id="PTHR23522:SF10">
    <property type="entry name" value="3-PHENYLPROPIONIC ACID TRANSPORTER-RELATED"/>
    <property type="match status" value="1"/>
</dbReference>
<feature type="transmembrane region" description="Helical" evidence="8">
    <location>
        <begin position="165"/>
        <end position="188"/>
    </location>
</feature>
<dbReference type="Proteomes" id="UP000632222">
    <property type="component" value="Unassembled WGS sequence"/>
</dbReference>
<feature type="transmembrane region" description="Helical" evidence="8">
    <location>
        <begin position="102"/>
        <end position="126"/>
    </location>
</feature>
<evidence type="ECO:0000256" key="1">
    <source>
        <dbReference type="ARBA" id="ARBA00004429"/>
    </source>
</evidence>
<evidence type="ECO:0000256" key="6">
    <source>
        <dbReference type="ARBA" id="ARBA00022989"/>
    </source>
</evidence>
<evidence type="ECO:0000256" key="3">
    <source>
        <dbReference type="ARBA" id="ARBA00022475"/>
    </source>
</evidence>
<evidence type="ECO:0000259" key="9">
    <source>
        <dbReference type="Pfam" id="PF12832"/>
    </source>
</evidence>
<feature type="domain" description="Major facilitator superfamily associated" evidence="9">
    <location>
        <begin position="21"/>
        <end position="363"/>
    </location>
</feature>
<feature type="transmembrane region" description="Helical" evidence="8">
    <location>
        <begin position="296"/>
        <end position="318"/>
    </location>
</feature>
<evidence type="ECO:0000256" key="4">
    <source>
        <dbReference type="ARBA" id="ARBA00022519"/>
    </source>
</evidence>
<feature type="transmembrane region" description="Helical" evidence="8">
    <location>
        <begin position="272"/>
        <end position="290"/>
    </location>
</feature>
<feature type="transmembrane region" description="Helical" evidence="8">
    <location>
        <begin position="138"/>
        <end position="159"/>
    </location>
</feature>
<organism evidence="10 11">
    <name type="scientific">Deinococcus roseus</name>
    <dbReference type="NCBI Taxonomy" id="392414"/>
    <lineage>
        <taxon>Bacteria</taxon>
        <taxon>Thermotogati</taxon>
        <taxon>Deinococcota</taxon>
        <taxon>Deinococci</taxon>
        <taxon>Deinococcales</taxon>
        <taxon>Deinococcaceae</taxon>
        <taxon>Deinococcus</taxon>
    </lineage>
</organism>